<dbReference type="InterPro" id="IPR037998">
    <property type="entry name" value="Exu"/>
</dbReference>
<accession>A0A1B6LQZ8</accession>
<dbReference type="PANTHER" id="PTHR12384">
    <property type="entry name" value="MATERNAL PROTEIN EXUPERANTIA"/>
    <property type="match status" value="1"/>
</dbReference>
<feature type="domain" description="Exuperantia SAM-like" evidence="2">
    <location>
        <begin position="250"/>
        <end position="321"/>
    </location>
</feature>
<dbReference type="Pfam" id="PF22123">
    <property type="entry name" value="Exu_RNase_H_like"/>
    <property type="match status" value="1"/>
</dbReference>
<protein>
    <submittedName>
        <fullName evidence="4">Uncharacterized protein</fullName>
    </submittedName>
</protein>
<feature type="compositionally biased region" description="Low complexity" evidence="1">
    <location>
        <begin position="354"/>
        <end position="376"/>
    </location>
</feature>
<evidence type="ECO:0000259" key="3">
    <source>
        <dbReference type="Pfam" id="PF22123"/>
    </source>
</evidence>
<name>A0A1B6LQZ8_9HEMI</name>
<dbReference type="InterPro" id="IPR054362">
    <property type="entry name" value="Exu_RNase_H-like"/>
</dbReference>
<evidence type="ECO:0000313" key="5">
    <source>
        <dbReference type="EMBL" id="JAT30289.1"/>
    </source>
</evidence>
<dbReference type="EMBL" id="GEBQ01013882">
    <property type="protein sequence ID" value="JAT26095.1"/>
    <property type="molecule type" value="Transcribed_RNA"/>
</dbReference>
<dbReference type="InterPro" id="IPR040941">
    <property type="entry name" value="SAM_Exu"/>
</dbReference>
<dbReference type="PANTHER" id="PTHR12384:SF2">
    <property type="entry name" value="MATERNAL PROTEIN EXUPERANTIA"/>
    <property type="match status" value="1"/>
</dbReference>
<evidence type="ECO:0000313" key="4">
    <source>
        <dbReference type="EMBL" id="JAT26095.1"/>
    </source>
</evidence>
<evidence type="ECO:0000256" key="1">
    <source>
        <dbReference type="SAM" id="MobiDB-lite"/>
    </source>
</evidence>
<dbReference type="Pfam" id="PF18609">
    <property type="entry name" value="SAM_Exu"/>
    <property type="match status" value="1"/>
</dbReference>
<proteinExistence type="predicted"/>
<feature type="compositionally biased region" description="Basic residues" evidence="1">
    <location>
        <begin position="336"/>
        <end position="345"/>
    </location>
</feature>
<dbReference type="GO" id="GO:0042803">
    <property type="term" value="F:protein homodimerization activity"/>
    <property type="evidence" value="ECO:0007669"/>
    <property type="project" value="InterPro"/>
</dbReference>
<dbReference type="GO" id="GO:0045450">
    <property type="term" value="P:bicoid mRNA localization"/>
    <property type="evidence" value="ECO:0007669"/>
    <property type="project" value="InterPro"/>
</dbReference>
<gene>
    <name evidence="5" type="ORF">g.17955</name>
    <name evidence="4" type="ORF">g.17957</name>
</gene>
<feature type="compositionally biased region" description="Pro residues" evidence="1">
    <location>
        <begin position="395"/>
        <end position="406"/>
    </location>
</feature>
<evidence type="ECO:0000259" key="2">
    <source>
        <dbReference type="Pfam" id="PF18609"/>
    </source>
</evidence>
<dbReference type="GO" id="GO:0003723">
    <property type="term" value="F:RNA binding"/>
    <property type="evidence" value="ECO:0007669"/>
    <property type="project" value="InterPro"/>
</dbReference>
<sequence length="414" mass="46033">MVSTDVVVPRAGLPAGEYKIVAWDLDTTGRRLIDEFCHVAGYTPEDKFSQYVMPYKDLDLISKRRHQVRTVTIGRYRMLKDLKTGKFLKTKSEISALTDFLTWLEKIKGESCSGIILLSYETFKLAPSLLLEALKKYQLMDRFTDVVKGFGDCYAYVKQTCEATLTSFSLRVVSKVLLDKDGEVSTASDRARLAYQIVQHLTAGEGAGEGDAASHQAMLEVIREHSSTVEEELQAIENMKVVLERQNTLRPVFAPIMKQGIQQRKSASALRRLLTAALLDYDTLKTLWDEGKEKFEETVSGKLAEATDEEKKEICKMLTDHFDPSVISVPEEKKPRNPRKSTRRSNAKDRDQTSSDIPSTTDTTASNTTTSSPSKSNGLNTPTPQVVESPKHEPPVPPPALSPAPAPTTETSTV</sequence>
<reference evidence="4" key="1">
    <citation type="submission" date="2015-11" db="EMBL/GenBank/DDBJ databases">
        <title>De novo transcriptome assembly of four potential Pierce s Disease insect vectors from Arizona vineyards.</title>
        <authorList>
            <person name="Tassone E.E."/>
        </authorList>
    </citation>
    <scope>NUCLEOTIDE SEQUENCE</scope>
</reference>
<feature type="domain" description="Exuperantia RNAse H-like" evidence="3">
    <location>
        <begin position="18"/>
        <end position="177"/>
    </location>
</feature>
<organism evidence="4">
    <name type="scientific">Graphocephala atropunctata</name>
    <dbReference type="NCBI Taxonomy" id="36148"/>
    <lineage>
        <taxon>Eukaryota</taxon>
        <taxon>Metazoa</taxon>
        <taxon>Ecdysozoa</taxon>
        <taxon>Arthropoda</taxon>
        <taxon>Hexapoda</taxon>
        <taxon>Insecta</taxon>
        <taxon>Pterygota</taxon>
        <taxon>Neoptera</taxon>
        <taxon>Paraneoptera</taxon>
        <taxon>Hemiptera</taxon>
        <taxon>Auchenorrhyncha</taxon>
        <taxon>Membracoidea</taxon>
        <taxon>Cicadellidae</taxon>
        <taxon>Cicadellinae</taxon>
        <taxon>Cicadellini</taxon>
        <taxon>Graphocephala</taxon>
    </lineage>
</organism>
<dbReference type="AlphaFoldDB" id="A0A1B6LQZ8"/>
<feature type="region of interest" description="Disordered" evidence="1">
    <location>
        <begin position="325"/>
        <end position="414"/>
    </location>
</feature>
<dbReference type="EMBL" id="GEBQ01009688">
    <property type="protein sequence ID" value="JAT30289.1"/>
    <property type="molecule type" value="Transcribed_RNA"/>
</dbReference>